<reference evidence="1 3" key="1">
    <citation type="journal article" date="2011" name="J. Bacteriol.">
        <title>Draft genome sequence of the thermoalkaliphilic Caldalkalibacillus thermarum strain TA2.A1.</title>
        <authorList>
            <person name="Kalamorz F."/>
            <person name="Keis S."/>
            <person name="McMillan D.G."/>
            <person name="Olsson K."/>
            <person name="Stanton J.A."/>
            <person name="Stockwell P."/>
            <person name="Black M.A."/>
            <person name="Klingeman D.M."/>
            <person name="Land M.L."/>
            <person name="Han C.S."/>
            <person name="Martin S.L."/>
            <person name="Becher S.A."/>
            <person name="Peddie C.J."/>
            <person name="Morgan H.W."/>
            <person name="Matthies D."/>
            <person name="Preiss L."/>
            <person name="Meier T."/>
            <person name="Brown S.D."/>
            <person name="Cook G.M."/>
        </authorList>
    </citation>
    <scope>NUCLEOTIDE SEQUENCE [LARGE SCALE GENOMIC DNA]</scope>
    <source>
        <strain evidence="1 3">TA2.A1</strain>
    </source>
</reference>
<accession>F5L769</accession>
<dbReference type="AlphaFoldDB" id="F5L769"/>
<reference evidence="2 4" key="2">
    <citation type="journal article" date="2020" name="Extremophiles">
        <title>Genomic analysis of Caldalkalibacillus thermarum TA2.A1 reveals aerobic alkaliphilic metabolism and evolutionary hallmarks linking alkaliphilic bacteria and plant life.</title>
        <authorList>
            <person name="de Jong S.I."/>
            <person name="van den Broek M.A."/>
            <person name="Merkel A.Y."/>
            <person name="de la Torre Cortes P."/>
            <person name="Kalamorz F."/>
            <person name="Cook G.M."/>
            <person name="van Loosdrecht M.C.M."/>
            <person name="McMillan D.G.G."/>
        </authorList>
    </citation>
    <scope>NUCLEOTIDE SEQUENCE [LARGE SCALE GENOMIC DNA]</scope>
    <source>
        <strain evidence="2 4">TA2.A1</strain>
    </source>
</reference>
<evidence type="ECO:0000313" key="4">
    <source>
        <dbReference type="Proteomes" id="UP000825179"/>
    </source>
</evidence>
<organism evidence="1 3">
    <name type="scientific">Caldalkalibacillus thermarum (strain TA2.A1)</name>
    <dbReference type="NCBI Taxonomy" id="986075"/>
    <lineage>
        <taxon>Bacteria</taxon>
        <taxon>Bacillati</taxon>
        <taxon>Bacillota</taxon>
        <taxon>Bacilli</taxon>
        <taxon>Bacillales</taxon>
        <taxon>Bacillaceae</taxon>
        <taxon>Caldalkalibacillus</taxon>
    </lineage>
</organism>
<protein>
    <submittedName>
        <fullName evidence="1">Uncharacterized protein</fullName>
    </submittedName>
</protein>
<evidence type="ECO:0000313" key="3">
    <source>
        <dbReference type="Proteomes" id="UP000010716"/>
    </source>
</evidence>
<dbReference type="EMBL" id="AFCE01000138">
    <property type="protein sequence ID" value="EGL82790.1"/>
    <property type="molecule type" value="Genomic_DNA"/>
</dbReference>
<dbReference type="Proteomes" id="UP000825179">
    <property type="component" value="Chromosome"/>
</dbReference>
<dbReference type="OrthoDB" id="3182407at2"/>
<dbReference type="RefSeq" id="WP_007504727.1">
    <property type="nucleotide sequence ID" value="NZ_AFCE01000138.1"/>
</dbReference>
<proteinExistence type="predicted"/>
<name>F5L769_CALTT</name>
<dbReference type="EMBL" id="CP082237">
    <property type="protein sequence ID" value="QZT34766.1"/>
    <property type="molecule type" value="Genomic_DNA"/>
</dbReference>
<keyword evidence="4" id="KW-1185">Reference proteome</keyword>
<reference evidence="2" key="3">
    <citation type="submission" date="2021-08" db="EMBL/GenBank/DDBJ databases">
        <authorList>
            <person name="de Jong S."/>
            <person name="van den Broek M."/>
            <person name="Merkel A."/>
            <person name="de la Torre Cortes P."/>
            <person name="Kalamorz F."/>
            <person name="Cook G."/>
            <person name="van Loosdrecht M."/>
            <person name="McMillan D."/>
        </authorList>
    </citation>
    <scope>NUCLEOTIDE SEQUENCE</scope>
    <source>
        <strain evidence="2">TA2.A1</strain>
    </source>
</reference>
<dbReference type="KEGG" id="cthu:HUR95_05690"/>
<sequence>MKHRYVKSPMITVSARLPEDDAELFQLICEEYHLTPSEVIRHLIQTFISQTFEVEPQSREYSTHDFEAYQKQKEIEKFYESFREMNKERIKGTILKISNM</sequence>
<gene>
    <name evidence="1" type="ORF">CathTA2_1674</name>
    <name evidence="2" type="ORF">HUR95_05690</name>
</gene>
<evidence type="ECO:0000313" key="2">
    <source>
        <dbReference type="EMBL" id="QZT34766.1"/>
    </source>
</evidence>
<dbReference type="Proteomes" id="UP000010716">
    <property type="component" value="Unassembled WGS sequence"/>
</dbReference>
<evidence type="ECO:0000313" key="1">
    <source>
        <dbReference type="EMBL" id="EGL82790.1"/>
    </source>
</evidence>